<dbReference type="EMBL" id="KL367552">
    <property type="protein sequence ID" value="KFD64716.1"/>
    <property type="molecule type" value="Genomic_DNA"/>
</dbReference>
<evidence type="ECO:0000313" key="1">
    <source>
        <dbReference type="EMBL" id="KFD64716.1"/>
    </source>
</evidence>
<reference evidence="1" key="1">
    <citation type="journal article" date="2014" name="Nat. Genet.">
        <title>Genome and transcriptome of the porcine whipworm Trichuris suis.</title>
        <authorList>
            <person name="Jex A.R."/>
            <person name="Nejsum P."/>
            <person name="Schwarz E.M."/>
            <person name="Hu L."/>
            <person name="Young N.D."/>
            <person name="Hall R.S."/>
            <person name="Korhonen P.K."/>
            <person name="Liao S."/>
            <person name="Thamsborg S."/>
            <person name="Xia J."/>
            <person name="Xu P."/>
            <person name="Wang S."/>
            <person name="Scheerlinck J.P."/>
            <person name="Hofmann A."/>
            <person name="Sternberg P.W."/>
            <person name="Wang J."/>
            <person name="Gasser R.B."/>
        </authorList>
    </citation>
    <scope>NUCLEOTIDE SEQUENCE [LARGE SCALE GENOMIC DNA]</scope>
    <source>
        <strain evidence="1">DCEP-RM93F</strain>
    </source>
</reference>
<organism evidence="1">
    <name type="scientific">Trichuris suis</name>
    <name type="common">pig whipworm</name>
    <dbReference type="NCBI Taxonomy" id="68888"/>
    <lineage>
        <taxon>Eukaryota</taxon>
        <taxon>Metazoa</taxon>
        <taxon>Ecdysozoa</taxon>
        <taxon>Nematoda</taxon>
        <taxon>Enoplea</taxon>
        <taxon>Dorylaimia</taxon>
        <taxon>Trichinellida</taxon>
        <taxon>Trichuridae</taxon>
        <taxon>Trichuris</taxon>
    </lineage>
</organism>
<dbReference type="Proteomes" id="UP000030758">
    <property type="component" value="Unassembled WGS sequence"/>
</dbReference>
<protein>
    <submittedName>
        <fullName evidence="1">Uncharacterized protein</fullName>
    </submittedName>
</protein>
<sequence>MRDFRRKIRRFLDSLKVIRDGVKIRLGHSAMYADLGKPPRSLFLMRIQAAVVIVRNGSVNNRNVNHANNKLSVVRTMDCQSGLWEISGWDGTGLEPSGLV</sequence>
<dbReference type="AlphaFoldDB" id="A0A085N5H0"/>
<proteinExistence type="predicted"/>
<accession>A0A085N5H0</accession>
<name>A0A085N5H0_9BILA</name>
<gene>
    <name evidence="1" type="ORF">M514_13119</name>
</gene>